<dbReference type="OrthoDB" id="676979at2759"/>
<keyword evidence="3" id="KW-0433">Leucine-rich repeat</keyword>
<reference evidence="5 6" key="1">
    <citation type="journal article" date="2013" name="Curr. Biol.">
        <title>The Genome of the Foraminiferan Reticulomyxa filosa.</title>
        <authorList>
            <person name="Glockner G."/>
            <person name="Hulsmann N."/>
            <person name="Schleicher M."/>
            <person name="Noegel A.A."/>
            <person name="Eichinger L."/>
            <person name="Gallinger C."/>
            <person name="Pawlowski J."/>
            <person name="Sierra R."/>
            <person name="Euteneuer U."/>
            <person name="Pillet L."/>
            <person name="Moustafa A."/>
            <person name="Platzer M."/>
            <person name="Groth M."/>
            <person name="Szafranski K."/>
            <person name="Schliwa M."/>
        </authorList>
    </citation>
    <scope>NUCLEOTIDE SEQUENCE [LARGE SCALE GENOMIC DNA]</scope>
</reference>
<dbReference type="EMBL" id="ASPP01010032">
    <property type="protein sequence ID" value="ETO23334.1"/>
    <property type="molecule type" value="Genomic_DNA"/>
</dbReference>
<dbReference type="GO" id="GO:0005737">
    <property type="term" value="C:cytoplasm"/>
    <property type="evidence" value="ECO:0007669"/>
    <property type="project" value="UniProtKB-SubCell"/>
</dbReference>
<evidence type="ECO:0008006" key="7">
    <source>
        <dbReference type="Google" id="ProtNLM"/>
    </source>
</evidence>
<comment type="subcellular location">
    <subcellularLocation>
        <location evidence="1">Cytoplasm</location>
    </subcellularLocation>
</comment>
<keyword evidence="2" id="KW-0963">Cytoplasm</keyword>
<dbReference type="InterPro" id="IPR032675">
    <property type="entry name" value="LRR_dom_sf"/>
</dbReference>
<comment type="caution">
    <text evidence="5">The sequence shown here is derived from an EMBL/GenBank/DDBJ whole genome shotgun (WGS) entry which is preliminary data.</text>
</comment>
<evidence type="ECO:0000256" key="4">
    <source>
        <dbReference type="ARBA" id="ARBA00022737"/>
    </source>
</evidence>
<evidence type="ECO:0000313" key="6">
    <source>
        <dbReference type="Proteomes" id="UP000023152"/>
    </source>
</evidence>
<dbReference type="AlphaFoldDB" id="X6NC22"/>
<dbReference type="Gene3D" id="3.80.10.10">
    <property type="entry name" value="Ribonuclease Inhibitor"/>
    <property type="match status" value="1"/>
</dbReference>
<evidence type="ECO:0000256" key="1">
    <source>
        <dbReference type="ARBA" id="ARBA00004496"/>
    </source>
</evidence>
<evidence type="ECO:0000256" key="3">
    <source>
        <dbReference type="ARBA" id="ARBA00022614"/>
    </source>
</evidence>
<dbReference type="Proteomes" id="UP000023152">
    <property type="component" value="Unassembled WGS sequence"/>
</dbReference>
<proteinExistence type="predicted"/>
<dbReference type="Pfam" id="PF14580">
    <property type="entry name" value="LRR_9"/>
    <property type="match status" value="1"/>
</dbReference>
<gene>
    <name evidence="5" type="ORF">RFI_13847</name>
</gene>
<keyword evidence="4" id="KW-0677">Repeat</keyword>
<dbReference type="PANTHER" id="PTHR46545">
    <property type="entry name" value="LEUCINE-RICH REPEAT-CONTAINING PROTEIN 51"/>
    <property type="match status" value="1"/>
</dbReference>
<evidence type="ECO:0000313" key="5">
    <source>
        <dbReference type="EMBL" id="ETO23334.1"/>
    </source>
</evidence>
<dbReference type="SUPFAM" id="SSF52058">
    <property type="entry name" value="L domain-like"/>
    <property type="match status" value="1"/>
</dbReference>
<sequence>MAGEFSKISHVNSFPEFEIGEPLDFAFLEIQQMEGSFLKKIKKNVKKLSGTERILVLKKANKVFFCDQSVILATEFEKSSAEFDDTSKFNKKTLTVALRLCNNEIKSFEGLSKRKEVENVCGLCIDLVSKQELLQLKTLKILYLHANQISSKKQVERLKQLPDLIKLTLFQNPIEQTDDYRIFTIATFPNLLALDFVRITPQDKSLSCIKSQHKTANKNNSTVE</sequence>
<evidence type="ECO:0000256" key="2">
    <source>
        <dbReference type="ARBA" id="ARBA00022490"/>
    </source>
</evidence>
<accession>X6NC22</accession>
<keyword evidence="6" id="KW-1185">Reference proteome</keyword>
<protein>
    <recommendedName>
        <fullName evidence="7">Leucine-rich repeat-containing protein 51</fullName>
    </recommendedName>
</protein>
<organism evidence="5 6">
    <name type="scientific">Reticulomyxa filosa</name>
    <dbReference type="NCBI Taxonomy" id="46433"/>
    <lineage>
        <taxon>Eukaryota</taxon>
        <taxon>Sar</taxon>
        <taxon>Rhizaria</taxon>
        <taxon>Retaria</taxon>
        <taxon>Foraminifera</taxon>
        <taxon>Monothalamids</taxon>
        <taxon>Reticulomyxidae</taxon>
        <taxon>Reticulomyxa</taxon>
    </lineage>
</organism>
<name>X6NC22_RETFI</name>
<dbReference type="PANTHER" id="PTHR46545:SF1">
    <property type="entry name" value="LEUCINE-RICH REPEAT-CONTAINING PROTEIN 51"/>
    <property type="match status" value="1"/>
</dbReference>